<sequence length="176" mass="19712">MKLHCWTSARLREISQAKYKDLICMSAWKDGEPEIKPKHPVCETLNPTPPLYTNGLLFLLAIFISACAFRDYTIEDVWNARAPLDSSFMVMKWAEIVLETPVFPEISVDGPTAKARNESSGSHACSEWAKRAGFPDGIGLRAARGEVFIKIDADSALLLVFSCVRSQHCSYMEVIR</sequence>
<proteinExistence type="predicted"/>
<dbReference type="OrthoDB" id="4139230at2759"/>
<dbReference type="AlphaFoldDB" id="A0A178Z3T5"/>
<evidence type="ECO:0000313" key="1">
    <source>
        <dbReference type="EMBL" id="OAP53755.1"/>
    </source>
</evidence>
<protein>
    <submittedName>
        <fullName evidence="1">Uncharacterized protein</fullName>
    </submittedName>
</protein>
<dbReference type="GeneID" id="30016205"/>
<dbReference type="Proteomes" id="UP000078343">
    <property type="component" value="Unassembled WGS sequence"/>
</dbReference>
<comment type="caution">
    <text evidence="1">The sequence shown here is derived from an EMBL/GenBank/DDBJ whole genome shotgun (WGS) entry which is preliminary data.</text>
</comment>
<gene>
    <name evidence="1" type="ORF">AYL99_12039</name>
</gene>
<dbReference type="EMBL" id="LVYI01000026">
    <property type="protein sequence ID" value="OAP53755.1"/>
    <property type="molecule type" value="Genomic_DNA"/>
</dbReference>
<keyword evidence="2" id="KW-1185">Reference proteome</keyword>
<accession>A0A178Z3T5</accession>
<dbReference type="RefSeq" id="XP_018687122.1">
    <property type="nucleotide sequence ID" value="XM_018843542.1"/>
</dbReference>
<organism evidence="1 2">
    <name type="scientific">Fonsecaea erecta</name>
    <dbReference type="NCBI Taxonomy" id="1367422"/>
    <lineage>
        <taxon>Eukaryota</taxon>
        <taxon>Fungi</taxon>
        <taxon>Dikarya</taxon>
        <taxon>Ascomycota</taxon>
        <taxon>Pezizomycotina</taxon>
        <taxon>Eurotiomycetes</taxon>
        <taxon>Chaetothyriomycetidae</taxon>
        <taxon>Chaetothyriales</taxon>
        <taxon>Herpotrichiellaceae</taxon>
        <taxon>Fonsecaea</taxon>
    </lineage>
</organism>
<evidence type="ECO:0000313" key="2">
    <source>
        <dbReference type="Proteomes" id="UP000078343"/>
    </source>
</evidence>
<reference evidence="1 2" key="1">
    <citation type="submission" date="2016-04" db="EMBL/GenBank/DDBJ databases">
        <title>Draft genome of Fonsecaea erecta CBS 125763.</title>
        <authorList>
            <person name="Weiss V.A."/>
            <person name="Vicente V.A."/>
            <person name="Raittz R.T."/>
            <person name="Moreno L.F."/>
            <person name="De Souza E.M."/>
            <person name="Pedrosa F.O."/>
            <person name="Steffens M.B."/>
            <person name="Faoro H."/>
            <person name="Tadra-Sfeir M.Z."/>
            <person name="Najafzadeh M.J."/>
            <person name="Felipe M.S."/>
            <person name="Teixeira M."/>
            <person name="Sun J."/>
            <person name="Xi L."/>
            <person name="Gomes R."/>
            <person name="De Azevedo C.M."/>
            <person name="Salgado C.G."/>
            <person name="Da Silva M.B."/>
            <person name="Nascimento M.F."/>
            <person name="Queiroz-Telles F."/>
            <person name="Attili D.S."/>
            <person name="Gorbushina A."/>
        </authorList>
    </citation>
    <scope>NUCLEOTIDE SEQUENCE [LARGE SCALE GENOMIC DNA]</scope>
    <source>
        <strain evidence="1 2">CBS 125763</strain>
    </source>
</reference>
<name>A0A178Z3T5_9EURO</name>
<dbReference type="STRING" id="1367422.A0A178Z3T5"/>